<dbReference type="RefSeq" id="WP_209527690.1">
    <property type="nucleotide sequence ID" value="NZ_JAEEGA010000006.1"/>
</dbReference>
<evidence type="ECO:0000256" key="2">
    <source>
        <dbReference type="ARBA" id="ARBA00023239"/>
    </source>
</evidence>
<keyword evidence="2" id="KW-0456">Lyase</keyword>
<evidence type="ECO:0000313" key="4">
    <source>
        <dbReference type="EMBL" id="MBP1041598.1"/>
    </source>
</evidence>
<dbReference type="GO" id="GO:0006635">
    <property type="term" value="P:fatty acid beta-oxidation"/>
    <property type="evidence" value="ECO:0007669"/>
    <property type="project" value="TreeGrafter"/>
</dbReference>
<dbReference type="AlphaFoldDB" id="A0A940PCS2"/>
<organism evidence="4 5">
    <name type="scientific">Vagococcus allomyrinae</name>
    <dbReference type="NCBI Taxonomy" id="2794353"/>
    <lineage>
        <taxon>Bacteria</taxon>
        <taxon>Bacillati</taxon>
        <taxon>Bacillota</taxon>
        <taxon>Bacilli</taxon>
        <taxon>Lactobacillales</taxon>
        <taxon>Enterococcaceae</taxon>
        <taxon>Vagococcus</taxon>
    </lineage>
</organism>
<dbReference type="PANTHER" id="PTHR11941:SF54">
    <property type="entry name" value="ENOYL-COA HYDRATASE, MITOCHONDRIAL"/>
    <property type="match status" value="1"/>
</dbReference>
<accession>A0A940PCS2</accession>
<name>A0A940PCS2_9ENTE</name>
<dbReference type="PANTHER" id="PTHR11941">
    <property type="entry name" value="ENOYL-COA HYDRATASE-RELATED"/>
    <property type="match status" value="1"/>
</dbReference>
<dbReference type="Pfam" id="PF00378">
    <property type="entry name" value="ECH_1"/>
    <property type="match status" value="1"/>
</dbReference>
<dbReference type="Gene3D" id="3.90.226.10">
    <property type="entry name" value="2-enoyl-CoA Hydratase, Chain A, domain 1"/>
    <property type="match status" value="1"/>
</dbReference>
<comment type="caution">
    <text evidence="4">The sequence shown here is derived from an EMBL/GenBank/DDBJ whole genome shotgun (WGS) entry which is preliminary data.</text>
</comment>
<protein>
    <submittedName>
        <fullName evidence="4">Enoyl-CoA hydratase/isomerase family protein</fullName>
    </submittedName>
</protein>
<gene>
    <name evidence="4" type="ORF">I6N95_11325</name>
</gene>
<evidence type="ECO:0000313" key="5">
    <source>
        <dbReference type="Proteomes" id="UP000674938"/>
    </source>
</evidence>
<evidence type="ECO:0000256" key="1">
    <source>
        <dbReference type="ARBA" id="ARBA00005254"/>
    </source>
</evidence>
<dbReference type="FunFam" id="3.90.226.10:FF:000009">
    <property type="entry name" value="Carnitinyl-CoA dehydratase"/>
    <property type="match status" value="1"/>
</dbReference>
<evidence type="ECO:0000256" key="3">
    <source>
        <dbReference type="RuleBase" id="RU003707"/>
    </source>
</evidence>
<comment type="similarity">
    <text evidence="1 3">Belongs to the enoyl-CoA hydratase/isomerase family.</text>
</comment>
<dbReference type="EMBL" id="JAEEGA010000006">
    <property type="protein sequence ID" value="MBP1041598.1"/>
    <property type="molecule type" value="Genomic_DNA"/>
</dbReference>
<dbReference type="PROSITE" id="PS00166">
    <property type="entry name" value="ENOYL_COA_HYDRATASE"/>
    <property type="match status" value="1"/>
</dbReference>
<keyword evidence="5" id="KW-1185">Reference proteome</keyword>
<dbReference type="InterPro" id="IPR001753">
    <property type="entry name" value="Enoyl-CoA_hydra/iso"/>
</dbReference>
<dbReference type="Proteomes" id="UP000674938">
    <property type="component" value="Unassembled WGS sequence"/>
</dbReference>
<proteinExistence type="inferred from homology"/>
<dbReference type="SUPFAM" id="SSF52096">
    <property type="entry name" value="ClpP/crotonase"/>
    <property type="match status" value="1"/>
</dbReference>
<dbReference type="FunFam" id="1.10.12.10:FF:000001">
    <property type="entry name" value="Probable enoyl-CoA hydratase, mitochondrial"/>
    <property type="match status" value="1"/>
</dbReference>
<dbReference type="Gene3D" id="1.10.12.10">
    <property type="entry name" value="Lyase 2-enoyl-coa Hydratase, Chain A, domain 2"/>
    <property type="match status" value="1"/>
</dbReference>
<reference evidence="4" key="1">
    <citation type="submission" date="2020-12" db="EMBL/GenBank/DDBJ databases">
        <title>Vagococcus allomyrinae sp. nov. and Enterococcus lavae sp. nov., isolated from the larvae of Allomyrina dichotoma.</title>
        <authorList>
            <person name="Lee S.D."/>
        </authorList>
    </citation>
    <scope>NUCLEOTIDE SEQUENCE</scope>
    <source>
        <strain evidence="4">BWB3-3</strain>
    </source>
</reference>
<dbReference type="InterPro" id="IPR029045">
    <property type="entry name" value="ClpP/crotonase-like_dom_sf"/>
</dbReference>
<dbReference type="InterPro" id="IPR014748">
    <property type="entry name" value="Enoyl-CoA_hydra_C"/>
</dbReference>
<dbReference type="GO" id="GO:0016836">
    <property type="term" value="F:hydro-lyase activity"/>
    <property type="evidence" value="ECO:0007669"/>
    <property type="project" value="UniProtKB-ARBA"/>
</dbReference>
<dbReference type="InterPro" id="IPR018376">
    <property type="entry name" value="Enoyl-CoA_hyd/isom_CS"/>
</dbReference>
<sequence>MKAYLAKDYQTMKVSLDDDGIALVRFNRPEALNAANIEMSVERLAIFSHLSTDEAVKVVIITGDEKAYCAGGDLAAFSQFNVSEAMTFSARGLAYQKALMDMPKPTIAAVAGYAFGGGFENVLLCDLRIAAVNAQFSLPEINVGIFPGGGGTQRLVQHISPALAKELIFLGTRLDAQKALDLGLVNKVVAVDDLLEEAFGWARQLAAKPSLAIKQAKAAINHAWGTTIEVGMENEATSWSALFGTVDQKEGMQAFLDKRKPKFLGN</sequence>
<dbReference type="CDD" id="cd06558">
    <property type="entry name" value="crotonase-like"/>
    <property type="match status" value="1"/>
</dbReference>